<dbReference type="InterPro" id="IPR000842">
    <property type="entry name" value="PRib_PP_synth_CS"/>
</dbReference>
<comment type="function">
    <text evidence="9">Involved in the biosynthesis of the central metabolite phospho-alpha-D-ribosyl-1-pyrophosphate (PRPP) via the transfer of pyrophosphoryl group from ATP to 1-hydroxyl of ribose-5-phosphate (Rib-5-P).</text>
</comment>
<dbReference type="AlphaFoldDB" id="A0A1W1Z3Q3"/>
<evidence type="ECO:0000256" key="4">
    <source>
        <dbReference type="ARBA" id="ARBA00022741"/>
    </source>
</evidence>
<dbReference type="Pfam" id="PF13793">
    <property type="entry name" value="Pribosyltran_N"/>
    <property type="match status" value="1"/>
</dbReference>
<keyword evidence="3 9" id="KW-0545">Nucleotide biosynthesis</keyword>
<dbReference type="GO" id="GO:0009156">
    <property type="term" value="P:ribonucleoside monophosphate biosynthetic process"/>
    <property type="evidence" value="ECO:0007669"/>
    <property type="project" value="InterPro"/>
</dbReference>
<feature type="active site" evidence="9">
    <location>
        <position position="201"/>
    </location>
</feature>
<feature type="binding site" evidence="9">
    <location>
        <begin position="43"/>
        <end position="45"/>
    </location>
    <ligand>
        <name>ATP</name>
        <dbReference type="ChEBI" id="CHEBI:30616"/>
    </ligand>
</feature>
<evidence type="ECO:0000256" key="1">
    <source>
        <dbReference type="ARBA" id="ARBA00022679"/>
    </source>
</evidence>
<feature type="binding site" evidence="9">
    <location>
        <begin position="102"/>
        <end position="103"/>
    </location>
    <ligand>
        <name>ATP</name>
        <dbReference type="ChEBI" id="CHEBI:30616"/>
    </ligand>
</feature>
<dbReference type="EC" id="2.7.6.1" evidence="9"/>
<keyword evidence="5 9" id="KW-0418">Kinase</keyword>
<dbReference type="PANTHER" id="PTHR10210">
    <property type="entry name" value="RIBOSE-PHOSPHATE DIPHOSPHOKINASE FAMILY MEMBER"/>
    <property type="match status" value="1"/>
</dbReference>
<dbReference type="SUPFAM" id="SSF53271">
    <property type="entry name" value="PRTase-like"/>
    <property type="match status" value="1"/>
</dbReference>
<evidence type="ECO:0000256" key="8">
    <source>
        <dbReference type="ARBA" id="ARBA00049535"/>
    </source>
</evidence>
<keyword evidence="9" id="KW-0963">Cytoplasm</keyword>
<dbReference type="Gene3D" id="3.40.50.2020">
    <property type="match status" value="2"/>
</dbReference>
<feature type="domain" description="Ribose-phosphate pyrophosphokinase N-terminal" evidence="10">
    <location>
        <begin position="10"/>
        <end position="126"/>
    </location>
</feature>
<name>A0A1W1Z3Q3_9LACT</name>
<evidence type="ECO:0000313" key="11">
    <source>
        <dbReference type="EMBL" id="SMC43117.1"/>
    </source>
</evidence>
<dbReference type="GO" id="GO:0000287">
    <property type="term" value="F:magnesium ion binding"/>
    <property type="evidence" value="ECO:0007669"/>
    <property type="project" value="UniProtKB-UniRule"/>
</dbReference>
<evidence type="ECO:0000259" key="10">
    <source>
        <dbReference type="Pfam" id="PF13793"/>
    </source>
</evidence>
<dbReference type="PROSITE" id="PS00114">
    <property type="entry name" value="PRPP_SYNTHASE"/>
    <property type="match status" value="1"/>
</dbReference>
<comment type="similarity">
    <text evidence="9">Belongs to the ribose-phosphate pyrophosphokinase family. Class I subfamily.</text>
</comment>
<evidence type="ECO:0000256" key="5">
    <source>
        <dbReference type="ARBA" id="ARBA00022777"/>
    </source>
</evidence>
<dbReference type="Pfam" id="PF14572">
    <property type="entry name" value="Pribosyl_synth"/>
    <property type="match status" value="1"/>
</dbReference>
<dbReference type="GO" id="GO:0006164">
    <property type="term" value="P:purine nucleotide biosynthetic process"/>
    <property type="evidence" value="ECO:0007669"/>
    <property type="project" value="TreeGrafter"/>
</dbReference>
<comment type="cofactor">
    <cofactor evidence="9">
        <name>Mg(2+)</name>
        <dbReference type="ChEBI" id="CHEBI:18420"/>
    </cofactor>
    <text evidence="9">Binds 2 Mg(2+) ions per subunit.</text>
</comment>
<feature type="binding site" evidence="9">
    <location>
        <begin position="231"/>
        <end position="235"/>
    </location>
    <ligand>
        <name>D-ribose 5-phosphate</name>
        <dbReference type="ChEBI" id="CHEBI:78346"/>
    </ligand>
</feature>
<dbReference type="GO" id="GO:0005524">
    <property type="term" value="F:ATP binding"/>
    <property type="evidence" value="ECO:0007669"/>
    <property type="project" value="UniProtKB-KW"/>
</dbReference>
<keyword evidence="4 9" id="KW-0547">Nucleotide-binding</keyword>
<dbReference type="NCBIfam" id="NF002320">
    <property type="entry name" value="PRK01259.1"/>
    <property type="match status" value="1"/>
</dbReference>
<feature type="binding site" evidence="9">
    <location>
        <position position="178"/>
    </location>
    <ligand>
        <name>Mg(2+)</name>
        <dbReference type="ChEBI" id="CHEBI:18420"/>
    </ligand>
</feature>
<dbReference type="InterPro" id="IPR029057">
    <property type="entry name" value="PRTase-like"/>
</dbReference>
<keyword evidence="6 9" id="KW-0067">ATP-binding</keyword>
<protein>
    <recommendedName>
        <fullName evidence="9">Ribose-phosphate pyrophosphokinase</fullName>
        <shortName evidence="9">RPPK</shortName>
        <ecNumber evidence="9">2.7.6.1</ecNumber>
    </recommendedName>
    <alternativeName>
        <fullName evidence="9">5-phospho-D-ribosyl alpha-1-diphosphate synthase</fullName>
    </alternativeName>
    <alternativeName>
        <fullName evidence="9">Phosphoribosyl diphosphate synthase</fullName>
    </alternativeName>
    <alternativeName>
        <fullName evidence="9">Phosphoribosyl pyrophosphate synthase</fullName>
        <shortName evidence="9">P-Rib-PP synthase</shortName>
        <shortName evidence="9">PRPP synthase</shortName>
        <shortName evidence="9">PRPPase</shortName>
    </alternativeName>
</protein>
<evidence type="ECO:0000256" key="6">
    <source>
        <dbReference type="ARBA" id="ARBA00022840"/>
    </source>
</evidence>
<dbReference type="GO" id="GO:0002189">
    <property type="term" value="C:ribose phosphate diphosphokinase complex"/>
    <property type="evidence" value="ECO:0007669"/>
    <property type="project" value="TreeGrafter"/>
</dbReference>
<gene>
    <name evidence="9" type="primary">prs</name>
    <name evidence="11" type="ORF">SAMN04487984_1118</name>
</gene>
<dbReference type="GO" id="GO:0006015">
    <property type="term" value="P:5-phosphoribose 1-diphosphate biosynthetic process"/>
    <property type="evidence" value="ECO:0007669"/>
    <property type="project" value="UniProtKB-UniRule"/>
</dbReference>
<reference evidence="12" key="1">
    <citation type="submission" date="2017-04" db="EMBL/GenBank/DDBJ databases">
        <authorList>
            <person name="Varghese N."/>
            <person name="Submissions S."/>
        </authorList>
    </citation>
    <scope>NUCLEOTIDE SEQUENCE [LARGE SCALE GENOMIC DNA]</scope>
    <source>
        <strain evidence="12">DSM 21500</strain>
    </source>
</reference>
<comment type="catalytic activity">
    <reaction evidence="8 9">
        <text>D-ribose 5-phosphate + ATP = 5-phospho-alpha-D-ribose 1-diphosphate + AMP + H(+)</text>
        <dbReference type="Rhea" id="RHEA:15609"/>
        <dbReference type="ChEBI" id="CHEBI:15378"/>
        <dbReference type="ChEBI" id="CHEBI:30616"/>
        <dbReference type="ChEBI" id="CHEBI:58017"/>
        <dbReference type="ChEBI" id="CHEBI:78346"/>
        <dbReference type="ChEBI" id="CHEBI:456215"/>
        <dbReference type="EC" id="2.7.6.1"/>
    </reaction>
</comment>
<evidence type="ECO:0000256" key="9">
    <source>
        <dbReference type="HAMAP-Rule" id="MF_00583"/>
    </source>
</evidence>
<evidence type="ECO:0000256" key="3">
    <source>
        <dbReference type="ARBA" id="ARBA00022727"/>
    </source>
</evidence>
<dbReference type="FunFam" id="3.40.50.2020:FF:000014">
    <property type="entry name" value="Ribose-phosphate pyrophosphokinase 1"/>
    <property type="match status" value="1"/>
</dbReference>
<sequence length="332" mass="36373">MQGEAVDPNIKIFSLNSNQELAERVAQSIGVPLGKVSVSQFSDGEIKINIEESIRGNNVYIIQSTSSPVNDHLMELMIMIDACRRASAETINVVIPYFGYARQDRKAKPREPITSKLIANMIESAGATRILALDLHASQIQGFFDVPVDHLMGAPLLANYFLNDEKLEKQDMVVVSPDHGGVTRARKLAEFLDAPIAIIDKRRPEANVAEVMNIVGNVEGRHAIIIDDMIDTAGTITLAAEALEDAGALSVVACCTHPVLSGPAIERLDNSVLREVVVTDSIQLPEEKRIDKIKQVTVAELIAEAIVRIHENRSVSPLFNEKFKGLEHTIID</sequence>
<feature type="binding site" evidence="9">
    <location>
        <position position="136"/>
    </location>
    <ligand>
        <name>Mg(2+)</name>
        <dbReference type="ChEBI" id="CHEBI:18420"/>
    </ligand>
</feature>
<evidence type="ECO:0000256" key="7">
    <source>
        <dbReference type="ARBA" id="ARBA00022842"/>
    </source>
</evidence>
<keyword evidence="2 9" id="KW-0479">Metal-binding</keyword>
<dbReference type="RefSeq" id="WP_084099240.1">
    <property type="nucleotide sequence ID" value="NZ_FWXK01000005.1"/>
</dbReference>
<comment type="subcellular location">
    <subcellularLocation>
        <location evidence="9">Cytoplasm</location>
    </subcellularLocation>
</comment>
<dbReference type="EMBL" id="FWXK01000005">
    <property type="protein sequence ID" value="SMC43117.1"/>
    <property type="molecule type" value="Genomic_DNA"/>
</dbReference>
<dbReference type="FunFam" id="3.40.50.2020:FF:000002">
    <property type="entry name" value="Ribose-phosphate pyrophosphokinase"/>
    <property type="match status" value="1"/>
</dbReference>
<dbReference type="Proteomes" id="UP000243884">
    <property type="component" value="Unassembled WGS sequence"/>
</dbReference>
<feature type="binding site" evidence="9">
    <location>
        <position position="203"/>
    </location>
    <ligand>
        <name>D-ribose 5-phosphate</name>
        <dbReference type="ChEBI" id="CHEBI:78346"/>
    </ligand>
</feature>
<keyword evidence="12" id="KW-1185">Reference proteome</keyword>
<dbReference type="UniPathway" id="UPA00087">
    <property type="reaction ID" value="UER00172"/>
</dbReference>
<dbReference type="InterPro" id="IPR005946">
    <property type="entry name" value="Rib-P_diPkinase"/>
</dbReference>
<comment type="subunit">
    <text evidence="9">Homohexamer.</text>
</comment>
<evidence type="ECO:0000256" key="2">
    <source>
        <dbReference type="ARBA" id="ARBA00022723"/>
    </source>
</evidence>
<proteinExistence type="inferred from homology"/>
<keyword evidence="1 9" id="KW-0808">Transferase</keyword>
<dbReference type="GO" id="GO:0005737">
    <property type="term" value="C:cytoplasm"/>
    <property type="evidence" value="ECO:0007669"/>
    <property type="project" value="UniProtKB-SubCell"/>
</dbReference>
<dbReference type="PANTHER" id="PTHR10210:SF41">
    <property type="entry name" value="RIBOSE-PHOSPHATE PYROPHOSPHOKINASE 1, CHLOROPLASTIC"/>
    <property type="match status" value="1"/>
</dbReference>
<dbReference type="NCBIfam" id="NF002618">
    <property type="entry name" value="PRK02269.1"/>
    <property type="match status" value="1"/>
</dbReference>
<dbReference type="GO" id="GO:0004749">
    <property type="term" value="F:ribose phosphate diphosphokinase activity"/>
    <property type="evidence" value="ECO:0007669"/>
    <property type="project" value="UniProtKB-UniRule"/>
</dbReference>
<accession>A0A1W1Z3Q3</accession>
<dbReference type="NCBIfam" id="TIGR01251">
    <property type="entry name" value="ribP_PPkin"/>
    <property type="match status" value="1"/>
</dbReference>
<dbReference type="HAMAP" id="MF_00583_B">
    <property type="entry name" value="RibP_PPkinase_B"/>
    <property type="match status" value="1"/>
</dbReference>
<dbReference type="CDD" id="cd06223">
    <property type="entry name" value="PRTases_typeI"/>
    <property type="match status" value="1"/>
</dbReference>
<dbReference type="STRING" id="371602.SAMN04487984_1118"/>
<dbReference type="SMART" id="SM01400">
    <property type="entry name" value="Pribosyltran_N"/>
    <property type="match status" value="1"/>
</dbReference>
<dbReference type="InterPro" id="IPR037515">
    <property type="entry name" value="Rib-P_diPkinase_bac"/>
</dbReference>
<dbReference type="GO" id="GO:0016301">
    <property type="term" value="F:kinase activity"/>
    <property type="evidence" value="ECO:0007669"/>
    <property type="project" value="UniProtKB-KW"/>
</dbReference>
<dbReference type="InterPro" id="IPR029099">
    <property type="entry name" value="Pribosyltran_N"/>
</dbReference>
<keyword evidence="7 9" id="KW-0460">Magnesium</keyword>
<organism evidence="11 12">
    <name type="scientific">Aerococcus suis</name>
    <dbReference type="NCBI Taxonomy" id="371602"/>
    <lineage>
        <taxon>Bacteria</taxon>
        <taxon>Bacillati</taxon>
        <taxon>Bacillota</taxon>
        <taxon>Bacilli</taxon>
        <taxon>Lactobacillales</taxon>
        <taxon>Aerococcaceae</taxon>
        <taxon>Aerococcus</taxon>
    </lineage>
</organism>
<comment type="pathway">
    <text evidence="9">Metabolic intermediate biosynthesis; 5-phospho-alpha-D-ribose 1-diphosphate biosynthesis; 5-phospho-alpha-D-ribose 1-diphosphate from D-ribose 5-phosphate (route I): step 1/1.</text>
</comment>
<evidence type="ECO:0000313" key="12">
    <source>
        <dbReference type="Proteomes" id="UP000243884"/>
    </source>
</evidence>
<dbReference type="OrthoDB" id="9777067at2"/>
<dbReference type="InterPro" id="IPR000836">
    <property type="entry name" value="PRTase_dom"/>
</dbReference>
<feature type="binding site" evidence="9">
    <location>
        <position position="227"/>
    </location>
    <ligand>
        <name>D-ribose 5-phosphate</name>
        <dbReference type="ChEBI" id="CHEBI:78346"/>
    </ligand>
</feature>